<dbReference type="GO" id="GO:0019171">
    <property type="term" value="F:(3R)-hydroxyacyl-[acyl-carrier-protein] dehydratase activity"/>
    <property type="evidence" value="ECO:0007669"/>
    <property type="project" value="TreeGrafter"/>
</dbReference>
<dbReference type="Gene3D" id="3.10.129.10">
    <property type="entry name" value="Hotdog Thioesterase"/>
    <property type="match status" value="1"/>
</dbReference>
<dbReference type="EMBL" id="CP045810">
    <property type="protein sequence ID" value="QHN41536.1"/>
    <property type="molecule type" value="Genomic_DNA"/>
</dbReference>
<dbReference type="PANTHER" id="PTHR28152:SF1">
    <property type="entry name" value="HYDROXYACYL-THIOESTER DEHYDRATASE TYPE 2, MITOCHONDRIAL"/>
    <property type="match status" value="1"/>
</dbReference>
<sequence length="279" mass="30088">MTTTEDATTSTTPDQIERTEIIAAEPAESLAAMLDIEVPFGAGDTIAPLWHWMYLLERSPERDLGYDGHPVVGIPAPPGEGRRRMFAGGRVTTYGLLKIGAPATKVTSVKKSVDKQGRTGLLTFTTVAQQIFQDDELVIHEEQDIVYRAGGSNALPTPPTPPAPPGGPTLDLAVDERMLFRFSALTYNAHRIHYDVDFCRSEGYDGLVIHGPLLALMMGEHYRREGIDLVGKTFGYRLVSPMTRPQTFTVVPGTDGLDAGAEARSAAGSVCAVSTLTGM</sequence>
<gene>
    <name evidence="1" type="ORF">GII30_22365</name>
</gene>
<reference evidence="1" key="1">
    <citation type="journal article" date="2021" name="Nat. Microbiol.">
        <title>Cocultivation of an ultrasmall environmental parasitic bacterium with lytic ability against bacteria associated with wastewater foams.</title>
        <authorList>
            <person name="Batinovic S."/>
            <person name="Rose J.J.A."/>
            <person name="Ratcliffe J."/>
            <person name="Seviour R.J."/>
            <person name="Petrovski S."/>
        </authorList>
    </citation>
    <scope>NUCLEOTIDE SEQUENCE</scope>
    <source>
        <strain evidence="1">CON44</strain>
    </source>
</reference>
<name>A0A857MG76_9ACTN</name>
<dbReference type="InterPro" id="IPR052741">
    <property type="entry name" value="Mitochondrial_HTD2"/>
</dbReference>
<evidence type="ECO:0000313" key="1">
    <source>
        <dbReference type="EMBL" id="QHN41536.1"/>
    </source>
</evidence>
<proteinExistence type="predicted"/>
<protein>
    <submittedName>
        <fullName evidence="1">Mesaconyl-C4 CoA hydratase</fullName>
    </submittedName>
</protein>
<dbReference type="InterPro" id="IPR029069">
    <property type="entry name" value="HotDog_dom_sf"/>
</dbReference>
<dbReference type="AlphaFoldDB" id="A0A857MG76"/>
<organism evidence="1">
    <name type="scientific">Gordonia amarae</name>
    <dbReference type="NCBI Taxonomy" id="36821"/>
    <lineage>
        <taxon>Bacteria</taxon>
        <taxon>Bacillati</taxon>
        <taxon>Actinomycetota</taxon>
        <taxon>Actinomycetes</taxon>
        <taxon>Mycobacteriales</taxon>
        <taxon>Gordoniaceae</taxon>
        <taxon>Gordonia</taxon>
    </lineage>
</organism>
<accession>A0A857MG76</accession>
<dbReference type="PANTHER" id="PTHR28152">
    <property type="entry name" value="HYDROXYACYL-THIOESTER DEHYDRATASE TYPE 2, MITOCHONDRIAL"/>
    <property type="match status" value="1"/>
</dbReference>
<dbReference type="SUPFAM" id="SSF54637">
    <property type="entry name" value="Thioesterase/thiol ester dehydrase-isomerase"/>
    <property type="match status" value="1"/>
</dbReference>
<dbReference type="RefSeq" id="WP_005183823.1">
    <property type="nucleotide sequence ID" value="NZ_CP045804.1"/>
</dbReference>